<dbReference type="EMBL" id="JARUIS010000002">
    <property type="protein sequence ID" value="MDS1002427.1"/>
    <property type="molecule type" value="Genomic_DNA"/>
</dbReference>
<organism evidence="1 2">
    <name type="scientific">Clostridium sporogenes</name>
    <dbReference type="NCBI Taxonomy" id="1509"/>
    <lineage>
        <taxon>Bacteria</taxon>
        <taxon>Bacillati</taxon>
        <taxon>Bacillota</taxon>
        <taxon>Clostridia</taxon>
        <taxon>Eubacteriales</taxon>
        <taxon>Clostridiaceae</taxon>
        <taxon>Clostridium</taxon>
    </lineage>
</organism>
<reference evidence="1" key="1">
    <citation type="submission" date="2023-04" db="EMBL/GenBank/DDBJ databases">
        <title>Assessment of the microbiological origin of a defect in Grana Padano cheese.</title>
        <authorList>
            <person name="Zago M."/>
            <person name="Rossetti L."/>
            <person name="Bonvini B."/>
            <person name="Carminati D."/>
            <person name="Giraffa G."/>
        </authorList>
    </citation>
    <scope>NUCLEOTIDE SEQUENCE</scope>
    <source>
        <strain evidence="1">4990</strain>
    </source>
</reference>
<comment type="caution">
    <text evidence="1">The sequence shown here is derived from an EMBL/GenBank/DDBJ whole genome shotgun (WGS) entry which is preliminary data.</text>
</comment>
<proteinExistence type="predicted"/>
<protein>
    <submittedName>
        <fullName evidence="1">Uncharacterized protein</fullName>
    </submittedName>
</protein>
<gene>
    <name evidence="1" type="ORF">P9J83_02790</name>
</gene>
<sequence length="46" mass="5583">MIVLYPIEKHLTFYERQNNIYIITLTEEEKIENVIKHIKIYFVKGG</sequence>
<evidence type="ECO:0000313" key="2">
    <source>
        <dbReference type="Proteomes" id="UP001182303"/>
    </source>
</evidence>
<accession>A0AAE4FJ97</accession>
<name>A0AAE4FJ97_CLOSG</name>
<dbReference type="RefSeq" id="WP_163244805.1">
    <property type="nucleotide sequence ID" value="NZ_JARUIS010000002.1"/>
</dbReference>
<evidence type="ECO:0000313" key="1">
    <source>
        <dbReference type="EMBL" id="MDS1002427.1"/>
    </source>
</evidence>
<dbReference type="AlphaFoldDB" id="A0AAE4FJ97"/>
<dbReference type="Proteomes" id="UP001182303">
    <property type="component" value="Unassembled WGS sequence"/>
</dbReference>